<name>A0A1M5KJV3_9BRAD</name>
<dbReference type="AlphaFoldDB" id="A0A1M5KJV3"/>
<evidence type="ECO:0000313" key="3">
    <source>
        <dbReference type="Proteomes" id="UP000189796"/>
    </source>
</evidence>
<organism evidence="2 3">
    <name type="scientific">Bradyrhizobium erythrophlei</name>
    <dbReference type="NCBI Taxonomy" id="1437360"/>
    <lineage>
        <taxon>Bacteria</taxon>
        <taxon>Pseudomonadati</taxon>
        <taxon>Pseudomonadota</taxon>
        <taxon>Alphaproteobacteria</taxon>
        <taxon>Hyphomicrobiales</taxon>
        <taxon>Nitrobacteraceae</taxon>
        <taxon>Bradyrhizobium</taxon>
    </lineage>
</organism>
<dbReference type="EMBL" id="LT670817">
    <property type="protein sequence ID" value="SHG53067.1"/>
    <property type="molecule type" value="Genomic_DNA"/>
</dbReference>
<dbReference type="Proteomes" id="UP000189796">
    <property type="component" value="Chromosome I"/>
</dbReference>
<feature type="signal peptide" evidence="1">
    <location>
        <begin position="1"/>
        <end position="20"/>
    </location>
</feature>
<sequence length="135" mass="14340">MKRFALIASFLALAAGTARADNCGKSREYLLGSLGGDLALPPQAYEDLFKICLAAAAMANVRDAYILKDGGIAVIPKQDSVAATAATLSQFCDAYPRSTLHFLTQKELLEDKSMVAIVKISSTSSTSCQKIKGTF</sequence>
<proteinExistence type="predicted"/>
<protein>
    <recommendedName>
        <fullName evidence="4">HdeA/HdeB family protein</fullName>
    </recommendedName>
</protein>
<accession>A0A1M5KJV3</accession>
<dbReference type="RefSeq" id="WP_245332551.1">
    <property type="nucleotide sequence ID" value="NZ_LT670817.1"/>
</dbReference>
<feature type="chain" id="PRO_5012319050" description="HdeA/HdeB family protein" evidence="1">
    <location>
        <begin position="21"/>
        <end position="135"/>
    </location>
</feature>
<evidence type="ECO:0000256" key="1">
    <source>
        <dbReference type="SAM" id="SignalP"/>
    </source>
</evidence>
<evidence type="ECO:0000313" key="2">
    <source>
        <dbReference type="EMBL" id="SHG53067.1"/>
    </source>
</evidence>
<gene>
    <name evidence="2" type="ORF">SAMN05443248_1861</name>
</gene>
<keyword evidence="1" id="KW-0732">Signal</keyword>
<evidence type="ECO:0008006" key="4">
    <source>
        <dbReference type="Google" id="ProtNLM"/>
    </source>
</evidence>
<reference evidence="2 3" key="1">
    <citation type="submission" date="2016-11" db="EMBL/GenBank/DDBJ databases">
        <authorList>
            <person name="Jaros S."/>
            <person name="Januszkiewicz K."/>
            <person name="Wedrychowicz H."/>
        </authorList>
    </citation>
    <scope>NUCLEOTIDE SEQUENCE [LARGE SCALE GENOMIC DNA]</scope>
    <source>
        <strain evidence="2 3">GAS138</strain>
    </source>
</reference>